<evidence type="ECO:0000313" key="4">
    <source>
        <dbReference type="EMBL" id="HIU29775.1"/>
    </source>
</evidence>
<reference evidence="4" key="2">
    <citation type="journal article" date="2021" name="PeerJ">
        <title>Extensive microbial diversity within the chicken gut microbiome revealed by metagenomics and culture.</title>
        <authorList>
            <person name="Gilroy R."/>
            <person name="Ravi A."/>
            <person name="Getino M."/>
            <person name="Pursley I."/>
            <person name="Horton D.L."/>
            <person name="Alikhan N.F."/>
            <person name="Baker D."/>
            <person name="Gharbi K."/>
            <person name="Hall N."/>
            <person name="Watson M."/>
            <person name="Adriaenssens E.M."/>
            <person name="Foster-Nyarko E."/>
            <person name="Jarju S."/>
            <person name="Secka A."/>
            <person name="Antonio M."/>
            <person name="Oren A."/>
            <person name="Chaudhuri R.R."/>
            <person name="La Ragione R."/>
            <person name="Hildebrand F."/>
            <person name="Pallen M.J."/>
        </authorList>
    </citation>
    <scope>NUCLEOTIDE SEQUENCE</scope>
    <source>
        <strain evidence="4">CHK195-4489</strain>
    </source>
</reference>
<feature type="compositionally biased region" description="Low complexity" evidence="1">
    <location>
        <begin position="389"/>
        <end position="414"/>
    </location>
</feature>
<evidence type="ECO:0000313" key="5">
    <source>
        <dbReference type="Proteomes" id="UP000824089"/>
    </source>
</evidence>
<sequence>MKKKLFSALIAVAMLLTMVPFTAVQAAEATPVVRPQADVERNFCGADNMAYAMNAEDIVGTHFSIAGDATFVGIGCPSWSDNVGSLTVSLYTFDTDYNTSVSKDPIATNEFVDFQDNGFLGFEFAESDPLTAGEYVLEVTDAYDDSGSGVGIWAQLPYEGQHFYENGEYNPGLSIRMAVVLTTPLEVPYGTLSGSTSDGEDGEIDYIPYLDCLMRFSDDDAEYYYTIDGSMYIDNLEITDEGYLQVDVGVGNDPQFYINLPSWVDGPTRDDYPVMLIRLKRSAGAPTSGEFFFNTTEFPGPSAGGSLTVQYEDTEEWQNAIVNFKTNKNFTGSLLSLRYDIVGAATEPCTFLIDYILFFSSPEAAAAFKHEDLETLLANQPTPEPATPTPEATATPTKAATATPKATASAAPSAGAEEQEGGLSTGEIAAIVVCAVVVVGGIIVIIAVVNKRKKNGGGSGDSSDASGENEEKKE</sequence>
<keyword evidence="2" id="KW-0812">Transmembrane</keyword>
<organism evidence="4 5">
    <name type="scientific">Candidatus Egerieisoma faecipullorum</name>
    <dbReference type="NCBI Taxonomy" id="2840963"/>
    <lineage>
        <taxon>Bacteria</taxon>
        <taxon>Bacillati</taxon>
        <taxon>Bacillota</taxon>
        <taxon>Clostridia</taxon>
        <taxon>Eubacteriales</taxon>
        <taxon>Clostridiaceae</taxon>
        <taxon>Clostridiaceae incertae sedis</taxon>
        <taxon>Candidatus Egerieisoma</taxon>
    </lineage>
</organism>
<dbReference type="Proteomes" id="UP000824089">
    <property type="component" value="Unassembled WGS sequence"/>
</dbReference>
<dbReference type="AlphaFoldDB" id="A0A9D1IA64"/>
<proteinExistence type="predicted"/>
<comment type="caution">
    <text evidence="4">The sequence shown here is derived from an EMBL/GenBank/DDBJ whole genome shotgun (WGS) entry which is preliminary data.</text>
</comment>
<name>A0A9D1IA64_9CLOT</name>
<dbReference type="PANTHER" id="PTHR16861:SF4">
    <property type="entry name" value="SH3 DOMAIN PROTEIN (AFU_ORTHOLOGUE AFUA_1G13610)"/>
    <property type="match status" value="1"/>
</dbReference>
<evidence type="ECO:0000256" key="2">
    <source>
        <dbReference type="SAM" id="Phobius"/>
    </source>
</evidence>
<dbReference type="EMBL" id="DVMM01000117">
    <property type="protein sequence ID" value="HIU29775.1"/>
    <property type="molecule type" value="Genomic_DNA"/>
</dbReference>
<reference evidence="4" key="1">
    <citation type="submission" date="2020-10" db="EMBL/GenBank/DDBJ databases">
        <authorList>
            <person name="Gilroy R."/>
        </authorList>
    </citation>
    <scope>NUCLEOTIDE SEQUENCE</scope>
    <source>
        <strain evidence="4">CHK195-4489</strain>
    </source>
</reference>
<accession>A0A9D1IA64</accession>
<evidence type="ECO:0000256" key="3">
    <source>
        <dbReference type="SAM" id="SignalP"/>
    </source>
</evidence>
<dbReference type="PANTHER" id="PTHR16861">
    <property type="entry name" value="GLYCOPROTEIN 38"/>
    <property type="match status" value="1"/>
</dbReference>
<keyword evidence="2" id="KW-1133">Transmembrane helix</keyword>
<keyword evidence="3" id="KW-0732">Signal</keyword>
<feature type="region of interest" description="Disordered" evidence="1">
    <location>
        <begin position="379"/>
        <end position="418"/>
    </location>
</feature>
<feature type="region of interest" description="Disordered" evidence="1">
    <location>
        <begin position="453"/>
        <end position="474"/>
    </location>
</feature>
<keyword evidence="2" id="KW-0472">Membrane</keyword>
<protein>
    <submittedName>
        <fullName evidence="4">Uncharacterized protein</fullName>
    </submittedName>
</protein>
<feature type="signal peptide" evidence="3">
    <location>
        <begin position="1"/>
        <end position="26"/>
    </location>
</feature>
<feature type="transmembrane region" description="Helical" evidence="2">
    <location>
        <begin position="428"/>
        <end position="449"/>
    </location>
</feature>
<gene>
    <name evidence="4" type="ORF">IAD50_05705</name>
</gene>
<feature type="chain" id="PRO_5038371171" evidence="3">
    <location>
        <begin position="27"/>
        <end position="474"/>
    </location>
</feature>
<evidence type="ECO:0000256" key="1">
    <source>
        <dbReference type="SAM" id="MobiDB-lite"/>
    </source>
</evidence>